<keyword evidence="12" id="KW-1185">Reference proteome</keyword>
<dbReference type="CDD" id="cd18137">
    <property type="entry name" value="HLD_clamp_pol_III_gamma_tau"/>
    <property type="match status" value="1"/>
</dbReference>
<keyword evidence="6" id="KW-0067">ATP-binding</keyword>
<dbReference type="GO" id="GO:0005524">
    <property type="term" value="F:ATP binding"/>
    <property type="evidence" value="ECO:0007669"/>
    <property type="project" value="UniProtKB-KW"/>
</dbReference>
<evidence type="ECO:0000256" key="2">
    <source>
        <dbReference type="ARBA" id="ARBA00012417"/>
    </source>
</evidence>
<keyword evidence="7" id="KW-0239">DNA-directed DNA polymerase</keyword>
<name>A0A6H0UGG4_9LACT</name>
<dbReference type="Proteomes" id="UP000501945">
    <property type="component" value="Chromosome"/>
</dbReference>
<dbReference type="NCBIfam" id="NF004046">
    <property type="entry name" value="PRK05563.1"/>
    <property type="match status" value="1"/>
</dbReference>
<evidence type="ECO:0000256" key="8">
    <source>
        <dbReference type="ARBA" id="ARBA00049244"/>
    </source>
</evidence>
<dbReference type="EC" id="2.7.7.7" evidence="2"/>
<dbReference type="InterPro" id="IPR001270">
    <property type="entry name" value="ClpA/B"/>
</dbReference>
<evidence type="ECO:0000256" key="5">
    <source>
        <dbReference type="ARBA" id="ARBA00022833"/>
    </source>
</evidence>
<dbReference type="FunFam" id="3.40.50.300:FF:000014">
    <property type="entry name" value="DNA polymerase III subunit gamma/tau"/>
    <property type="match status" value="1"/>
</dbReference>
<dbReference type="GO" id="GO:0003677">
    <property type="term" value="F:DNA binding"/>
    <property type="evidence" value="ECO:0007669"/>
    <property type="project" value="InterPro"/>
</dbReference>
<dbReference type="SMART" id="SM00382">
    <property type="entry name" value="AAA"/>
    <property type="match status" value="1"/>
</dbReference>
<dbReference type="Pfam" id="PF22608">
    <property type="entry name" value="DNAX_ATPase_lid"/>
    <property type="match status" value="1"/>
</dbReference>
<evidence type="ECO:0000256" key="6">
    <source>
        <dbReference type="ARBA" id="ARBA00022840"/>
    </source>
</evidence>
<reference evidence="12 13" key="1">
    <citation type="submission" date="2019-12" db="EMBL/GenBank/DDBJ databases">
        <title>Whole genome sequences of Lactococcus raffinolactis strains isolated from sewage.</title>
        <authorList>
            <person name="Ybazeta G."/>
            <person name="Ross M."/>
            <person name="Brabant-Kirwan D."/>
            <person name="Saleh M."/>
            <person name="Dillon J.A."/>
            <person name="Splinter K."/>
            <person name="Nokhbeh R."/>
        </authorList>
    </citation>
    <scope>NUCLEOTIDE SEQUENCE [LARGE SCALE GENOMIC DNA]</scope>
    <source>
        <strain evidence="11 12">Lr_19_14</strain>
        <strain evidence="10 13">Lr_19_5</strain>
    </source>
</reference>
<dbReference type="GO" id="GO:0006261">
    <property type="term" value="P:DNA-templated DNA replication"/>
    <property type="evidence" value="ECO:0007669"/>
    <property type="project" value="TreeGrafter"/>
</dbReference>
<evidence type="ECO:0000256" key="7">
    <source>
        <dbReference type="ARBA" id="ARBA00022932"/>
    </source>
</evidence>
<dbReference type="SUPFAM" id="SSF48019">
    <property type="entry name" value="post-AAA+ oligomerization domain-like"/>
    <property type="match status" value="1"/>
</dbReference>
<evidence type="ECO:0000313" key="10">
    <source>
        <dbReference type="EMBL" id="QIW54688.1"/>
    </source>
</evidence>
<evidence type="ECO:0000313" key="13">
    <source>
        <dbReference type="Proteomes" id="UP000501945"/>
    </source>
</evidence>
<accession>A0A6H0UGG4</accession>
<dbReference type="NCBIfam" id="TIGR02397">
    <property type="entry name" value="dnaX_nterm"/>
    <property type="match status" value="1"/>
</dbReference>
<evidence type="ECO:0000256" key="4">
    <source>
        <dbReference type="ARBA" id="ARBA00022741"/>
    </source>
</evidence>
<dbReference type="InterPro" id="IPR027417">
    <property type="entry name" value="P-loop_NTPase"/>
</dbReference>
<dbReference type="InterPro" id="IPR050238">
    <property type="entry name" value="DNA_Rep/Repair_Clamp_Loader"/>
</dbReference>
<comment type="similarity">
    <text evidence="1">Belongs to the DnaX/STICHEL family.</text>
</comment>
<proteinExistence type="inferred from homology"/>
<dbReference type="PRINTS" id="PR00300">
    <property type="entry name" value="CLPPROTEASEA"/>
</dbReference>
<dbReference type="Proteomes" id="UP000501558">
    <property type="component" value="Chromosome"/>
</dbReference>
<dbReference type="InterPro" id="IPR012763">
    <property type="entry name" value="DNA_pol_III_sug/sutau_N"/>
</dbReference>
<dbReference type="CDD" id="cd00009">
    <property type="entry name" value="AAA"/>
    <property type="match status" value="1"/>
</dbReference>
<dbReference type="PANTHER" id="PTHR11669:SF0">
    <property type="entry name" value="PROTEIN STICHEL-LIKE 2"/>
    <property type="match status" value="1"/>
</dbReference>
<dbReference type="AlphaFoldDB" id="A0A6H0UGG4"/>
<dbReference type="PANTHER" id="PTHR11669">
    <property type="entry name" value="REPLICATION FACTOR C / DNA POLYMERASE III GAMMA-TAU SUBUNIT"/>
    <property type="match status" value="1"/>
</dbReference>
<protein>
    <recommendedName>
        <fullName evidence="2">DNA-directed DNA polymerase</fullName>
        <ecNumber evidence="2">2.7.7.7</ecNumber>
    </recommendedName>
</protein>
<dbReference type="InterPro" id="IPR008921">
    <property type="entry name" value="DNA_pol3_clamp-load_cplx_C"/>
</dbReference>
<evidence type="ECO:0000259" key="9">
    <source>
        <dbReference type="SMART" id="SM00382"/>
    </source>
</evidence>
<keyword evidence="4" id="KW-0547">Nucleotide-binding</keyword>
<gene>
    <name evidence="10" type="primary">dnaX</name>
    <name evidence="11" type="ORF">GU334_09840</name>
    <name evidence="10" type="ORF">GU336_11355</name>
</gene>
<keyword evidence="10" id="KW-0808">Transferase</keyword>
<dbReference type="InterPro" id="IPR045085">
    <property type="entry name" value="HLD_clamp_pol_III_gamma_tau"/>
</dbReference>
<dbReference type="Gene3D" id="3.40.50.300">
    <property type="entry name" value="P-loop containing nucleotide triphosphate hydrolases"/>
    <property type="match status" value="1"/>
</dbReference>
<dbReference type="SUPFAM" id="SSF52540">
    <property type="entry name" value="P-loop containing nucleoside triphosphate hydrolases"/>
    <property type="match status" value="1"/>
</dbReference>
<dbReference type="RefSeq" id="WP_167839102.1">
    <property type="nucleotide sequence ID" value="NZ_CP047616.1"/>
</dbReference>
<sequence>MSYQALYRKYRSQRFDEMVGQEVVARTLKNAIITDQISHAYLFSGPRGTGKTSAAKIFAKAINCPNQTDGEPCNTCEICQAVTNGSLEDVIEMDAASNNGVDEIRDIRDKSTYAPSRAKYKVYIIDEVHMLTTGAFNALLKTLEEPTENVVFVLATTEIQKIPATILSRVQRFAFRAITSHDITQHLSEVLTAEGVTFDEAAVALIANAADGGMRDALSTLDQALSFAENGLTLDVALLVTGAISKQALDAYISAIADQQVENALTQLDTIFADGKNMIRFTEDLMSHFRDMLLAETPTVNVSKAQVFAWIDIATETLQTLKNTTQEKIAADVMTMRLSEALKTADYSQVIADLQHQVSALTRQLESGQFQSTQAPQQTLPEKKIAPKAGGNYFSKDFVFKALSEATNEARQAIQGAWEEVINSFDSGFGKSMLQNTSAVAASQQFVVVTFKSEFTAQKATQSQDLQVQFGNFMSNIVGFAPEIIALTDADWLSIRTEYAQLRKQQAAGGDETPQAETAPKENGVVDQAQALFGDVVEVIED</sequence>
<keyword evidence="5" id="KW-0862">Zinc</keyword>
<feature type="domain" description="AAA+ ATPase" evidence="9">
    <location>
        <begin position="37"/>
        <end position="184"/>
    </location>
</feature>
<dbReference type="GO" id="GO:0009360">
    <property type="term" value="C:DNA polymerase III complex"/>
    <property type="evidence" value="ECO:0007669"/>
    <property type="project" value="InterPro"/>
</dbReference>
<evidence type="ECO:0000256" key="3">
    <source>
        <dbReference type="ARBA" id="ARBA00022723"/>
    </source>
</evidence>
<evidence type="ECO:0000256" key="1">
    <source>
        <dbReference type="ARBA" id="ARBA00006360"/>
    </source>
</evidence>
<dbReference type="Pfam" id="PF13177">
    <property type="entry name" value="DNA_pol3_delta2"/>
    <property type="match status" value="1"/>
</dbReference>
<dbReference type="EMBL" id="CP047616">
    <property type="protein sequence ID" value="QIW54688.1"/>
    <property type="molecule type" value="Genomic_DNA"/>
</dbReference>
<comment type="catalytic activity">
    <reaction evidence="8">
        <text>DNA(n) + a 2'-deoxyribonucleoside 5'-triphosphate = DNA(n+1) + diphosphate</text>
        <dbReference type="Rhea" id="RHEA:22508"/>
        <dbReference type="Rhea" id="RHEA-COMP:17339"/>
        <dbReference type="Rhea" id="RHEA-COMP:17340"/>
        <dbReference type="ChEBI" id="CHEBI:33019"/>
        <dbReference type="ChEBI" id="CHEBI:61560"/>
        <dbReference type="ChEBI" id="CHEBI:173112"/>
        <dbReference type="EC" id="2.7.7.7"/>
    </reaction>
</comment>
<dbReference type="InterPro" id="IPR003593">
    <property type="entry name" value="AAA+_ATPase"/>
</dbReference>
<dbReference type="GO" id="GO:0046872">
    <property type="term" value="F:metal ion binding"/>
    <property type="evidence" value="ECO:0007669"/>
    <property type="project" value="UniProtKB-KW"/>
</dbReference>
<dbReference type="EMBL" id="CP047628">
    <property type="protein sequence ID" value="QIW59191.1"/>
    <property type="molecule type" value="Genomic_DNA"/>
</dbReference>
<organism evidence="10 13">
    <name type="scientific">Pseudolactococcus raffinolactis</name>
    <dbReference type="NCBI Taxonomy" id="1366"/>
    <lineage>
        <taxon>Bacteria</taxon>
        <taxon>Bacillati</taxon>
        <taxon>Bacillota</taxon>
        <taxon>Bacilli</taxon>
        <taxon>Lactobacillales</taxon>
        <taxon>Streptococcaceae</taxon>
        <taxon>Pseudolactococcus</taxon>
    </lineage>
</organism>
<dbReference type="Gene3D" id="1.10.8.60">
    <property type="match status" value="1"/>
</dbReference>
<evidence type="ECO:0000313" key="12">
    <source>
        <dbReference type="Proteomes" id="UP000501558"/>
    </source>
</evidence>
<dbReference type="GO" id="GO:0003887">
    <property type="term" value="F:DNA-directed DNA polymerase activity"/>
    <property type="evidence" value="ECO:0007669"/>
    <property type="project" value="UniProtKB-KW"/>
</dbReference>
<keyword evidence="3" id="KW-0479">Metal-binding</keyword>
<evidence type="ECO:0000313" key="11">
    <source>
        <dbReference type="EMBL" id="QIW59191.1"/>
    </source>
</evidence>
<keyword evidence="10" id="KW-0548">Nucleotidyltransferase</keyword>
<dbReference type="FunFam" id="1.10.8.60:FF:000013">
    <property type="entry name" value="DNA polymerase III subunit gamma/tau"/>
    <property type="match status" value="1"/>
</dbReference>